<reference evidence="2" key="1">
    <citation type="submission" date="2021-02" db="EMBL/GenBank/DDBJ databases">
        <authorList>
            <person name="Dougan E. K."/>
            <person name="Rhodes N."/>
            <person name="Thang M."/>
            <person name="Chan C."/>
        </authorList>
    </citation>
    <scope>NUCLEOTIDE SEQUENCE</scope>
</reference>
<evidence type="ECO:0000313" key="3">
    <source>
        <dbReference type="Proteomes" id="UP000601435"/>
    </source>
</evidence>
<dbReference type="Proteomes" id="UP000601435">
    <property type="component" value="Unassembled WGS sequence"/>
</dbReference>
<dbReference type="AlphaFoldDB" id="A0A812SLI2"/>
<dbReference type="OrthoDB" id="435460at2759"/>
<proteinExistence type="predicted"/>
<accession>A0A812SLI2</accession>
<sequence>PAMAPSQLQELKKEAKATPPSEIFVEVDKQITLVCTSVPRWCKAPVNGEGRTYILDNKKAPGIIGADGAPGREKGRSKAERKKCTAEDAALIRWVKSRAASSGQKIGGPSPDLSDL</sequence>
<comment type="caution">
    <text evidence="2">The sequence shown here is derived from an EMBL/GenBank/DDBJ whole genome shotgun (WGS) entry which is preliminary data.</text>
</comment>
<protein>
    <submittedName>
        <fullName evidence="2">TERF2IP protein</fullName>
    </submittedName>
</protein>
<name>A0A812SLI2_9DINO</name>
<gene>
    <name evidence="2" type="primary">TERF2IP</name>
    <name evidence="2" type="ORF">SNEC2469_LOCUS13561</name>
</gene>
<keyword evidence="3" id="KW-1185">Reference proteome</keyword>
<feature type="region of interest" description="Disordered" evidence="1">
    <location>
        <begin position="62"/>
        <end position="83"/>
    </location>
</feature>
<organism evidence="2 3">
    <name type="scientific">Symbiodinium necroappetens</name>
    <dbReference type="NCBI Taxonomy" id="1628268"/>
    <lineage>
        <taxon>Eukaryota</taxon>
        <taxon>Sar</taxon>
        <taxon>Alveolata</taxon>
        <taxon>Dinophyceae</taxon>
        <taxon>Suessiales</taxon>
        <taxon>Symbiodiniaceae</taxon>
        <taxon>Symbiodinium</taxon>
    </lineage>
</organism>
<dbReference type="EMBL" id="CAJNJA010021648">
    <property type="protein sequence ID" value="CAE7479713.1"/>
    <property type="molecule type" value="Genomic_DNA"/>
</dbReference>
<evidence type="ECO:0000256" key="1">
    <source>
        <dbReference type="SAM" id="MobiDB-lite"/>
    </source>
</evidence>
<feature type="non-terminal residue" evidence="2">
    <location>
        <position position="116"/>
    </location>
</feature>
<feature type="compositionally biased region" description="Basic and acidic residues" evidence="1">
    <location>
        <begin position="70"/>
        <end position="83"/>
    </location>
</feature>
<evidence type="ECO:0000313" key="2">
    <source>
        <dbReference type="EMBL" id="CAE7479713.1"/>
    </source>
</evidence>